<reference evidence="1 2" key="1">
    <citation type="submission" date="2011-07" db="EMBL/GenBank/DDBJ databases">
        <authorList>
            <person name="Coyne R."/>
            <person name="Brami D."/>
            <person name="Johnson J."/>
            <person name="Hostetler J."/>
            <person name="Hannick L."/>
            <person name="Clark T."/>
            <person name="Cassidy-Hanley D."/>
            <person name="Inman J."/>
        </authorList>
    </citation>
    <scope>NUCLEOTIDE SEQUENCE [LARGE SCALE GENOMIC DNA]</scope>
    <source>
        <strain evidence="1 2">G5</strain>
    </source>
</reference>
<dbReference type="AlphaFoldDB" id="G0R4G5"/>
<dbReference type="GeneID" id="14903710"/>
<proteinExistence type="predicted"/>
<protein>
    <submittedName>
        <fullName evidence="1">Uncharacterized protein</fullName>
    </submittedName>
</protein>
<dbReference type="OrthoDB" id="306867at2759"/>
<dbReference type="EMBL" id="GL984343">
    <property type="protein sequence ID" value="EGR27640.1"/>
    <property type="molecule type" value="Genomic_DNA"/>
</dbReference>
<organism evidence="1 2">
    <name type="scientific">Ichthyophthirius multifiliis</name>
    <name type="common">White spot disease agent</name>
    <name type="synonym">Ich</name>
    <dbReference type="NCBI Taxonomy" id="5932"/>
    <lineage>
        <taxon>Eukaryota</taxon>
        <taxon>Sar</taxon>
        <taxon>Alveolata</taxon>
        <taxon>Ciliophora</taxon>
        <taxon>Intramacronucleata</taxon>
        <taxon>Oligohymenophorea</taxon>
        <taxon>Hymenostomatida</taxon>
        <taxon>Ophryoglenina</taxon>
        <taxon>Ichthyophthirius</taxon>
    </lineage>
</organism>
<name>G0R4G5_ICHMU</name>
<evidence type="ECO:0000313" key="1">
    <source>
        <dbReference type="EMBL" id="EGR27640.1"/>
    </source>
</evidence>
<dbReference type="RefSeq" id="XP_004025092.1">
    <property type="nucleotide sequence ID" value="XM_004025043.1"/>
</dbReference>
<keyword evidence="2" id="KW-1185">Reference proteome</keyword>
<dbReference type="InParanoid" id="G0R4G5"/>
<accession>G0R4G5</accession>
<evidence type="ECO:0000313" key="2">
    <source>
        <dbReference type="Proteomes" id="UP000008983"/>
    </source>
</evidence>
<gene>
    <name evidence="1" type="ORF">IMG5_192440</name>
</gene>
<dbReference type="OMA" id="PITKGNE"/>
<sequence length="112" mass="13498">MAPPPKYIITRKLVRKYFEKNLPKQPLETQAQQGLLQKCWKQYGLDDPRCKQFEALHDYLHTQTQQYREKIKNLRIKEDVMGKLNTPVYKNQKKGRFQSGEIREWNIYDGLK</sequence>
<dbReference type="Proteomes" id="UP000008983">
    <property type="component" value="Unassembled WGS sequence"/>
</dbReference>
<dbReference type="eggNOG" id="ENOG502SZKQ">
    <property type="taxonomic scope" value="Eukaryota"/>
</dbReference>
<dbReference type="STRING" id="857967.G0R4G5"/>